<protein>
    <recommendedName>
        <fullName evidence="4">DUF1449 domain-containing protein</fullName>
    </recommendedName>
</protein>
<feature type="transmembrane region" description="Helical" evidence="1">
    <location>
        <begin position="55"/>
        <end position="79"/>
    </location>
</feature>
<name>A0A2G6KGE6_9BACT</name>
<proteinExistence type="predicted"/>
<evidence type="ECO:0000313" key="3">
    <source>
        <dbReference type="Proteomes" id="UP000230821"/>
    </source>
</evidence>
<feature type="transmembrane region" description="Helical" evidence="1">
    <location>
        <begin position="12"/>
        <end position="35"/>
    </location>
</feature>
<evidence type="ECO:0000256" key="1">
    <source>
        <dbReference type="SAM" id="Phobius"/>
    </source>
</evidence>
<keyword evidence="1" id="KW-0472">Membrane</keyword>
<gene>
    <name evidence="2" type="ORF">CSA56_06910</name>
</gene>
<evidence type="ECO:0008006" key="4">
    <source>
        <dbReference type="Google" id="ProtNLM"/>
    </source>
</evidence>
<dbReference type="EMBL" id="PDSK01000077">
    <property type="protein sequence ID" value="PIE34743.1"/>
    <property type="molecule type" value="Genomic_DNA"/>
</dbReference>
<dbReference type="AlphaFoldDB" id="A0A2G6KGE6"/>
<sequence>MQTLLTESVRWITMPYSILLGVMAVYWLTVILGFLDLEVFDFDLDLEADVEVDSLLSFLNIGAVPFSIWLTIVTFQMWLYSVGFNVLLDNMSPIHIPDWLRFFVVLLILLPLAVIVAKYVTAPLNSMFEIQSITKNEFVGKTCIVTSSQVNQQFGTAEFRVRGTPQLLDVRAKSEDGLKRNDQALIYEYDADEDIFYVTRA</sequence>
<feature type="transmembrane region" description="Helical" evidence="1">
    <location>
        <begin position="99"/>
        <end position="120"/>
    </location>
</feature>
<keyword evidence="1" id="KW-1133">Transmembrane helix</keyword>
<accession>A0A2G6KGE6</accession>
<dbReference type="Proteomes" id="UP000230821">
    <property type="component" value="Unassembled WGS sequence"/>
</dbReference>
<reference evidence="2 3" key="1">
    <citation type="submission" date="2017-10" db="EMBL/GenBank/DDBJ databases">
        <title>Novel microbial diversity and functional potential in the marine mammal oral microbiome.</title>
        <authorList>
            <person name="Dudek N.K."/>
            <person name="Sun C.L."/>
            <person name="Burstein D."/>
            <person name="Kantor R.S."/>
            <person name="Aliaga Goltsman D.S."/>
            <person name="Bik E.M."/>
            <person name="Thomas B.C."/>
            <person name="Banfield J.F."/>
            <person name="Relman D.A."/>
        </authorList>
    </citation>
    <scope>NUCLEOTIDE SEQUENCE [LARGE SCALE GENOMIC DNA]</scope>
    <source>
        <strain evidence="2">DOLJORAL78_47_16</strain>
    </source>
</reference>
<organism evidence="2 3">
    <name type="scientific">candidate division KSB3 bacterium</name>
    <dbReference type="NCBI Taxonomy" id="2044937"/>
    <lineage>
        <taxon>Bacteria</taxon>
        <taxon>candidate division KSB3</taxon>
    </lineage>
</organism>
<evidence type="ECO:0000313" key="2">
    <source>
        <dbReference type="EMBL" id="PIE34743.1"/>
    </source>
</evidence>
<comment type="caution">
    <text evidence="2">The sequence shown here is derived from an EMBL/GenBank/DDBJ whole genome shotgun (WGS) entry which is preliminary data.</text>
</comment>
<keyword evidence="1" id="KW-0812">Transmembrane</keyword>